<keyword evidence="2" id="KW-1185">Reference proteome</keyword>
<sequence>MVDNIAHIHLLNFAPSELPAKLKMKSDEKEGFFFTCLDLMKMNKITSSYSSSQLCTIRITSKVEDEIR</sequence>
<name>A0ACB0IBU0_TRIPR</name>
<dbReference type="Proteomes" id="UP001177021">
    <property type="component" value="Unassembled WGS sequence"/>
</dbReference>
<proteinExistence type="predicted"/>
<evidence type="ECO:0000313" key="2">
    <source>
        <dbReference type="Proteomes" id="UP001177021"/>
    </source>
</evidence>
<organism evidence="1 2">
    <name type="scientific">Trifolium pratense</name>
    <name type="common">Red clover</name>
    <dbReference type="NCBI Taxonomy" id="57577"/>
    <lineage>
        <taxon>Eukaryota</taxon>
        <taxon>Viridiplantae</taxon>
        <taxon>Streptophyta</taxon>
        <taxon>Embryophyta</taxon>
        <taxon>Tracheophyta</taxon>
        <taxon>Spermatophyta</taxon>
        <taxon>Magnoliopsida</taxon>
        <taxon>eudicotyledons</taxon>
        <taxon>Gunneridae</taxon>
        <taxon>Pentapetalae</taxon>
        <taxon>rosids</taxon>
        <taxon>fabids</taxon>
        <taxon>Fabales</taxon>
        <taxon>Fabaceae</taxon>
        <taxon>Papilionoideae</taxon>
        <taxon>50 kb inversion clade</taxon>
        <taxon>NPAAA clade</taxon>
        <taxon>Hologalegina</taxon>
        <taxon>IRL clade</taxon>
        <taxon>Trifolieae</taxon>
        <taxon>Trifolium</taxon>
    </lineage>
</organism>
<protein>
    <submittedName>
        <fullName evidence="1">Uncharacterized protein</fullName>
    </submittedName>
</protein>
<dbReference type="EMBL" id="CASHSV030000001">
    <property type="protein sequence ID" value="CAJ2629420.1"/>
    <property type="molecule type" value="Genomic_DNA"/>
</dbReference>
<evidence type="ECO:0000313" key="1">
    <source>
        <dbReference type="EMBL" id="CAJ2629420.1"/>
    </source>
</evidence>
<gene>
    <name evidence="1" type="ORF">MILVUS5_LOCUS1409</name>
</gene>
<accession>A0ACB0IBU0</accession>
<reference evidence="1" key="1">
    <citation type="submission" date="2023-10" db="EMBL/GenBank/DDBJ databases">
        <authorList>
            <person name="Rodriguez Cubillos JULIANA M."/>
            <person name="De Vega J."/>
        </authorList>
    </citation>
    <scope>NUCLEOTIDE SEQUENCE</scope>
</reference>
<comment type="caution">
    <text evidence="1">The sequence shown here is derived from an EMBL/GenBank/DDBJ whole genome shotgun (WGS) entry which is preliminary data.</text>
</comment>